<dbReference type="Pfam" id="PF06283">
    <property type="entry name" value="ThuA"/>
    <property type="match status" value="1"/>
</dbReference>
<dbReference type="PANTHER" id="PTHR40469">
    <property type="entry name" value="SECRETED GLYCOSYL HYDROLASE"/>
    <property type="match status" value="1"/>
</dbReference>
<dbReference type="STRING" id="1513271.XM47_15810"/>
<sequence>MKLVLAIFINLTFMGELMAKQFNVMLFTKTNAWHHESILDGVTAIKKLAEKHHFDLEWHEDPNQFNEENLNRFDAIVFLSTSGDVFNHTQKQAFKQFIQRGKGFVGIHSASDTEHNWTWYTKLVGRRFIVHPEIQTAKLDLVNHDFPGLSWFPKNQLWTDEWYEFGPELSNKLNYLLAVDETSYEPRANMGDVIGHGMGNFHPIAWYQYYDGGRSFYTALGHTSAVYRNSYFLDHLFGGIYWAATAK</sequence>
<protein>
    <submittedName>
        <fullName evidence="2">Crp/Fnr family transcriptional regulator</fullName>
    </submittedName>
</protein>
<dbReference type="SUPFAM" id="SSF52317">
    <property type="entry name" value="Class I glutamine amidotransferase-like"/>
    <property type="match status" value="1"/>
</dbReference>
<dbReference type="AlphaFoldDB" id="A0A0J8GS62"/>
<proteinExistence type="predicted"/>
<evidence type="ECO:0000313" key="3">
    <source>
        <dbReference type="Proteomes" id="UP000037600"/>
    </source>
</evidence>
<feature type="domain" description="ThuA-like" evidence="1">
    <location>
        <begin position="23"/>
        <end position="243"/>
    </location>
</feature>
<evidence type="ECO:0000259" key="1">
    <source>
        <dbReference type="Pfam" id="PF06283"/>
    </source>
</evidence>
<name>A0A0J8GS62_9ALTE</name>
<dbReference type="Gene3D" id="3.40.50.880">
    <property type="match status" value="1"/>
</dbReference>
<dbReference type="PANTHER" id="PTHR40469:SF2">
    <property type="entry name" value="GALACTOSE-BINDING DOMAIN-LIKE SUPERFAMILY PROTEIN"/>
    <property type="match status" value="1"/>
</dbReference>
<gene>
    <name evidence="2" type="ORF">XM47_15810</name>
</gene>
<reference evidence="2 3" key="1">
    <citation type="submission" date="2015-04" db="EMBL/GenBank/DDBJ databases">
        <title>Draft Genome Sequence of the Novel Agar-Digesting Marine Bacterium Q1.</title>
        <authorList>
            <person name="Li Y."/>
            <person name="Li D."/>
            <person name="Chen G."/>
            <person name="Du Z."/>
        </authorList>
    </citation>
    <scope>NUCLEOTIDE SEQUENCE [LARGE SCALE GENOMIC DNA]</scope>
    <source>
        <strain evidence="2 3">Q1</strain>
    </source>
</reference>
<evidence type="ECO:0000313" key="2">
    <source>
        <dbReference type="EMBL" id="KMT64139.1"/>
    </source>
</evidence>
<dbReference type="InterPro" id="IPR029062">
    <property type="entry name" value="Class_I_gatase-like"/>
</dbReference>
<dbReference type="RefSeq" id="WP_048694666.1">
    <property type="nucleotide sequence ID" value="NZ_KQ130502.1"/>
</dbReference>
<comment type="caution">
    <text evidence="2">The sequence shown here is derived from an EMBL/GenBank/DDBJ whole genome shotgun (WGS) entry which is preliminary data.</text>
</comment>
<dbReference type="EMBL" id="LAZL01000030">
    <property type="protein sequence ID" value="KMT64139.1"/>
    <property type="molecule type" value="Genomic_DNA"/>
</dbReference>
<dbReference type="Proteomes" id="UP000037600">
    <property type="component" value="Unassembled WGS sequence"/>
</dbReference>
<dbReference type="InterPro" id="IPR029010">
    <property type="entry name" value="ThuA-like"/>
</dbReference>
<accession>A0A0J8GS62</accession>
<dbReference type="PATRIC" id="fig|1513271.3.peg.3257"/>
<keyword evidence="3" id="KW-1185">Reference proteome</keyword>
<dbReference type="OrthoDB" id="338827at2"/>
<organism evidence="2 3">
    <name type="scientific">Catenovulum maritimum</name>
    <dbReference type="NCBI Taxonomy" id="1513271"/>
    <lineage>
        <taxon>Bacteria</taxon>
        <taxon>Pseudomonadati</taxon>
        <taxon>Pseudomonadota</taxon>
        <taxon>Gammaproteobacteria</taxon>
        <taxon>Alteromonadales</taxon>
        <taxon>Alteromonadaceae</taxon>
        <taxon>Catenovulum</taxon>
    </lineage>
</organism>